<dbReference type="InterPro" id="IPR001650">
    <property type="entry name" value="Helicase_C-like"/>
</dbReference>
<dbReference type="OrthoDB" id="2801544at2759"/>
<protein>
    <recommendedName>
        <fullName evidence="4">Helicase C-terminal domain-containing protein</fullName>
    </recommendedName>
</protein>
<feature type="domain" description="Helicase C-terminal" evidence="4">
    <location>
        <begin position="665"/>
        <end position="813"/>
    </location>
</feature>
<dbReference type="PANTHER" id="PTHR45626">
    <property type="entry name" value="TRANSCRIPTION TERMINATION FACTOR 2-RELATED"/>
    <property type="match status" value="1"/>
</dbReference>
<dbReference type="InterPro" id="IPR038718">
    <property type="entry name" value="SNF2-like_sf"/>
</dbReference>
<keyword evidence="3" id="KW-0067">ATP-binding</keyword>
<dbReference type="InterPro" id="IPR027417">
    <property type="entry name" value="P-loop_NTPase"/>
</dbReference>
<dbReference type="GO" id="GO:0005634">
    <property type="term" value="C:nucleus"/>
    <property type="evidence" value="ECO:0007669"/>
    <property type="project" value="TreeGrafter"/>
</dbReference>
<keyword evidence="1" id="KW-0547">Nucleotide-binding</keyword>
<dbReference type="Gene3D" id="3.40.50.300">
    <property type="entry name" value="P-loop containing nucleotide triphosphate hydrolases"/>
    <property type="match status" value="1"/>
</dbReference>
<keyword evidence="6" id="KW-1185">Reference proteome</keyword>
<evidence type="ECO:0000256" key="2">
    <source>
        <dbReference type="ARBA" id="ARBA00022801"/>
    </source>
</evidence>
<comment type="caution">
    <text evidence="5">The sequence shown here is derived from an EMBL/GenBank/DDBJ whole genome shotgun (WGS) entry which is preliminary data.</text>
</comment>
<dbReference type="CDD" id="cd18793">
    <property type="entry name" value="SF2_C_SNF"/>
    <property type="match status" value="1"/>
</dbReference>
<evidence type="ECO:0000313" key="6">
    <source>
        <dbReference type="Proteomes" id="UP001152885"/>
    </source>
</evidence>
<dbReference type="GO" id="GO:0005524">
    <property type="term" value="F:ATP binding"/>
    <property type="evidence" value="ECO:0007669"/>
    <property type="project" value="UniProtKB-KW"/>
</dbReference>
<dbReference type="InterPro" id="IPR000330">
    <property type="entry name" value="SNF2_N"/>
</dbReference>
<dbReference type="GO" id="GO:0006281">
    <property type="term" value="P:DNA repair"/>
    <property type="evidence" value="ECO:0007669"/>
    <property type="project" value="TreeGrafter"/>
</dbReference>
<dbReference type="Proteomes" id="UP001152885">
    <property type="component" value="Unassembled WGS sequence"/>
</dbReference>
<dbReference type="Pfam" id="PF00271">
    <property type="entry name" value="Helicase_C"/>
    <property type="match status" value="1"/>
</dbReference>
<keyword evidence="2" id="KW-0378">Hydrolase</keyword>
<dbReference type="SUPFAM" id="SSF52540">
    <property type="entry name" value="P-loop containing nucleoside triphosphate hydrolases"/>
    <property type="match status" value="2"/>
</dbReference>
<reference evidence="5" key="1">
    <citation type="submission" date="2022-12" db="EMBL/GenBank/DDBJ databases">
        <authorList>
            <person name="Brejova B."/>
        </authorList>
    </citation>
    <scope>NUCLEOTIDE SEQUENCE</scope>
</reference>
<sequence>MLIKESVPQKTIAPNLLQLKSIADQNFYLNLSTMAISVNPELIILPRGGILAENMGLGKTLICLSLICLTKFEIAKKPTDTLLYDTEDKSLVLKSLTEICRDVISDNSLPWKQYNQNLPESVVKLLSKSPGKFHVVIDDKPKSKRNIEDHHSNSRMLYMCSTTLIVVPDNLFSQWSAEMKKHLKQDYLKILFISPYFKSDINETYNQYTSNFLTALEMTQFDAVLLSNQSLKKSMNLEHQNPLNQVYWKRIIIDEGHSMNSKTSKIAQLSKSLYAERKWAVTGTPTSGLTRLDMDEENEVQGSQKPSKNKYMVKTKFDEKADLIKLGTIFSNFLNIEPFSSQPKTWSSQIIKPLIDEVYGSTITLSNLLNSIMVRHNLNEVEKDLKLPKLHHEIVVLKPSYQNSLSINLFNALLAVNAVTSERTDIDYMFHPNNRLQLRQLISNLQRATFYWTGFTTEEIKSLINICNNCLSKKKYSDNDTRLLHESIDVAQLALGNRQWRVSSMLHEMNYYVDGLPKSFVNSFGIGSSNDIGIFGAPHLNALQEFLYRNRFIDFDDKEKVSNKLEESSSKFWDRFWKENNDKKHNEKFGKQSNEISVENSMKNSDIYSPKSKKRNNSVLSREEVHKMINYGIESIDKKNTFDIIKKARILGTASSKLSYLSSKLLDHQRDKIKSIVFFEFEDSAYYLSELLDVLGVNYLLYATFINSTARAKNLSEFTNYVSDELGGITLIMDIRLAAHGLTIVSATRVYFMSPVWQQSVEAQAIKRAHRIGQTKEVFVETLLLANTLEEEIYKRRANQKESNSETNLQKYAIDDLGIQHYILQHSFLNLKNMGDYAPFVSTSSSHNEKETAEQFNLLRHESVRFENNGKSYKEWIIYLFNRENLAKFNNLKTDKLRDKENEQEFVDSLTTDRKPDVELIEKKRKSTFANQSTKKKVRF</sequence>
<dbReference type="PANTHER" id="PTHR45626:SF51">
    <property type="entry name" value="SNF2-RELATED DOMAIN-CONTAINING PROTEIN"/>
    <property type="match status" value="1"/>
</dbReference>
<dbReference type="Gene3D" id="3.40.50.10810">
    <property type="entry name" value="Tandem AAA-ATPase domain"/>
    <property type="match status" value="1"/>
</dbReference>
<dbReference type="SMART" id="SM00487">
    <property type="entry name" value="DEXDc"/>
    <property type="match status" value="1"/>
</dbReference>
<evidence type="ECO:0000256" key="3">
    <source>
        <dbReference type="ARBA" id="ARBA00022840"/>
    </source>
</evidence>
<name>A0A9W4TVV3_9ASCO</name>
<proteinExistence type="predicted"/>
<dbReference type="PROSITE" id="PS51194">
    <property type="entry name" value="HELICASE_CTER"/>
    <property type="match status" value="1"/>
</dbReference>
<dbReference type="GO" id="GO:0016787">
    <property type="term" value="F:hydrolase activity"/>
    <property type="evidence" value="ECO:0007669"/>
    <property type="project" value="UniProtKB-KW"/>
</dbReference>
<accession>A0A9W4TVV3</accession>
<organism evidence="5 6">
    <name type="scientific">Candida verbasci</name>
    <dbReference type="NCBI Taxonomy" id="1227364"/>
    <lineage>
        <taxon>Eukaryota</taxon>
        <taxon>Fungi</taxon>
        <taxon>Dikarya</taxon>
        <taxon>Ascomycota</taxon>
        <taxon>Saccharomycotina</taxon>
        <taxon>Pichiomycetes</taxon>
        <taxon>Debaryomycetaceae</taxon>
        <taxon>Candida/Lodderomyces clade</taxon>
        <taxon>Candida</taxon>
    </lineage>
</organism>
<evidence type="ECO:0000313" key="5">
    <source>
        <dbReference type="EMBL" id="CAI5758362.1"/>
    </source>
</evidence>
<dbReference type="AlphaFoldDB" id="A0A9W4TVV3"/>
<dbReference type="InterPro" id="IPR049730">
    <property type="entry name" value="SNF2/RAD54-like_C"/>
</dbReference>
<evidence type="ECO:0000259" key="4">
    <source>
        <dbReference type="PROSITE" id="PS51194"/>
    </source>
</evidence>
<dbReference type="InterPro" id="IPR050628">
    <property type="entry name" value="SNF2_RAD54_helicase_TF"/>
</dbReference>
<evidence type="ECO:0000256" key="1">
    <source>
        <dbReference type="ARBA" id="ARBA00022741"/>
    </source>
</evidence>
<dbReference type="EMBL" id="CANTUO010000003">
    <property type="protein sequence ID" value="CAI5758362.1"/>
    <property type="molecule type" value="Genomic_DNA"/>
</dbReference>
<dbReference type="InterPro" id="IPR014001">
    <property type="entry name" value="Helicase_ATP-bd"/>
</dbReference>
<dbReference type="Pfam" id="PF00176">
    <property type="entry name" value="SNF2-rel_dom"/>
    <property type="match status" value="1"/>
</dbReference>
<gene>
    <name evidence="5" type="ORF">CANVERA_P2875</name>
</gene>
<dbReference type="GO" id="GO:0008094">
    <property type="term" value="F:ATP-dependent activity, acting on DNA"/>
    <property type="evidence" value="ECO:0007669"/>
    <property type="project" value="TreeGrafter"/>
</dbReference>